<evidence type="ECO:0000259" key="1">
    <source>
        <dbReference type="Pfam" id="PF00248"/>
    </source>
</evidence>
<dbReference type="InterPro" id="IPR036812">
    <property type="entry name" value="NAD(P)_OxRdtase_dom_sf"/>
</dbReference>
<dbReference type="PANTHER" id="PTHR11732">
    <property type="entry name" value="ALDO/KETO REDUCTASE"/>
    <property type="match status" value="1"/>
</dbReference>
<keyword evidence="3" id="KW-1185">Reference proteome</keyword>
<protein>
    <recommendedName>
        <fullName evidence="1">NADP-dependent oxidoreductase domain-containing protein</fullName>
    </recommendedName>
</protein>
<dbReference type="PRINTS" id="PR00069">
    <property type="entry name" value="ALDKETRDTASE"/>
</dbReference>
<dbReference type="Pfam" id="PF00248">
    <property type="entry name" value="Aldo_ket_red"/>
    <property type="match status" value="1"/>
</dbReference>
<dbReference type="InterPro" id="IPR020471">
    <property type="entry name" value="AKR"/>
</dbReference>
<dbReference type="EMBL" id="CALNXK010000048">
    <property type="protein sequence ID" value="CAH3130461.1"/>
    <property type="molecule type" value="Genomic_DNA"/>
</dbReference>
<dbReference type="PROSITE" id="PS00062">
    <property type="entry name" value="ALDOKETO_REDUCTASE_2"/>
    <property type="match status" value="1"/>
</dbReference>
<accession>A0ABN8P1L6</accession>
<proteinExistence type="predicted"/>
<dbReference type="Gene3D" id="3.20.20.100">
    <property type="entry name" value="NADP-dependent oxidoreductase domain"/>
    <property type="match status" value="1"/>
</dbReference>
<evidence type="ECO:0000313" key="2">
    <source>
        <dbReference type="EMBL" id="CAH3130461.1"/>
    </source>
</evidence>
<dbReference type="SUPFAM" id="SSF51430">
    <property type="entry name" value="NAD(P)-linked oxidoreductase"/>
    <property type="match status" value="1"/>
</dbReference>
<feature type="domain" description="NADP-dependent oxidoreductase" evidence="1">
    <location>
        <begin position="15"/>
        <end position="289"/>
    </location>
</feature>
<dbReference type="PROSITE" id="PS00063">
    <property type="entry name" value="ALDOKETO_REDUCTASE_3"/>
    <property type="match status" value="1"/>
</dbReference>
<gene>
    <name evidence="2" type="ORF">PLOB_00034679</name>
</gene>
<dbReference type="InterPro" id="IPR018170">
    <property type="entry name" value="Aldo/ket_reductase_CS"/>
</dbReference>
<reference evidence="2 3" key="1">
    <citation type="submission" date="2022-05" db="EMBL/GenBank/DDBJ databases">
        <authorList>
            <consortium name="Genoscope - CEA"/>
            <person name="William W."/>
        </authorList>
    </citation>
    <scope>NUCLEOTIDE SEQUENCE [LARGE SCALE GENOMIC DNA]</scope>
</reference>
<name>A0ABN8P1L6_9CNID</name>
<comment type="caution">
    <text evidence="2">The sequence shown here is derived from an EMBL/GenBank/DDBJ whole genome shotgun (WGS) entry which is preliminary data.</text>
</comment>
<dbReference type="PIRSF" id="PIRSF000097">
    <property type="entry name" value="AKR"/>
    <property type="match status" value="1"/>
</dbReference>
<dbReference type="PROSITE" id="PS00798">
    <property type="entry name" value="ALDOKETO_REDUCTASE_1"/>
    <property type="match status" value="1"/>
</dbReference>
<evidence type="ECO:0000313" key="3">
    <source>
        <dbReference type="Proteomes" id="UP001159405"/>
    </source>
</evidence>
<organism evidence="2 3">
    <name type="scientific">Porites lobata</name>
    <dbReference type="NCBI Taxonomy" id="104759"/>
    <lineage>
        <taxon>Eukaryota</taxon>
        <taxon>Metazoa</taxon>
        <taxon>Cnidaria</taxon>
        <taxon>Anthozoa</taxon>
        <taxon>Hexacorallia</taxon>
        <taxon>Scleractinia</taxon>
        <taxon>Fungiina</taxon>
        <taxon>Poritidae</taxon>
        <taxon>Porites</taxon>
    </lineage>
</organism>
<dbReference type="Proteomes" id="UP001159405">
    <property type="component" value="Unassembled WGS sequence"/>
</dbReference>
<sequence>METIQLNNGKSIPCLGLGTWKSRPGQVGNAVEVAIKAGYRHIDCAAIYGNEKEIGDVLKSCLGTTVAREELFITSKLWNTKHNPKDVRPALMNTLKDLGLDYLDLYLIHWPLSFKDGDERFPKDEQGNMIYAYHDPCDTWKAMEELVDDGLVKAIGLSNFNSKQVDDIIEKGRIKPAVNQVECHPYLNQAELMEHCKKKGVVVTAYSPLGSPDRPWAKPDEPALLQDPKLLEIGKKYGKSPAQLCIRFQIQRGVVVIPKSVTPSRIQSNFEVFDFELTADEMKLIESFNIPFRVCIPMIEVEGKRVARDAGHPHYPFNIPY</sequence>
<dbReference type="InterPro" id="IPR023210">
    <property type="entry name" value="NADP_OxRdtase_dom"/>
</dbReference>